<dbReference type="PANTHER" id="PTHR10566">
    <property type="entry name" value="CHAPERONE-ACTIVITY OF BC1 COMPLEX CABC1 -RELATED"/>
    <property type="match status" value="1"/>
</dbReference>
<keyword evidence="2" id="KW-1133">Transmembrane helix</keyword>
<comment type="similarity">
    <text evidence="1">Belongs to the protein kinase superfamily. ADCK protein kinase family.</text>
</comment>
<evidence type="ECO:0000256" key="1">
    <source>
        <dbReference type="ARBA" id="ARBA00009670"/>
    </source>
</evidence>
<dbReference type="InterPro" id="IPR004147">
    <property type="entry name" value="ABC1_dom"/>
</dbReference>
<dbReference type="InterPro" id="IPR011009">
    <property type="entry name" value="Kinase-like_dom_sf"/>
</dbReference>
<evidence type="ECO:0000313" key="4">
    <source>
        <dbReference type="EMBL" id="XCH29370.1"/>
    </source>
</evidence>
<protein>
    <submittedName>
        <fullName evidence="4">AarF/UbiB family protein</fullName>
    </submittedName>
</protein>
<reference evidence="4" key="1">
    <citation type="submission" date="2024-06" db="EMBL/GenBank/DDBJ databases">
        <title>Complete genome sequence of the cellulolytic actinobacterium, Cellulosimicrobium ES-005.</title>
        <authorList>
            <person name="Matthews C.T."/>
            <person name="Underwood K.D."/>
            <person name="Ghanchi K.M."/>
            <person name="Fields S.D."/>
            <person name="Gardner S.G."/>
        </authorList>
    </citation>
    <scope>NUCLEOTIDE SEQUENCE</scope>
    <source>
        <strain evidence="4">ES-005</strain>
    </source>
</reference>
<dbReference type="Pfam" id="PF03109">
    <property type="entry name" value="ABC1"/>
    <property type="match status" value="1"/>
</dbReference>
<evidence type="ECO:0000259" key="3">
    <source>
        <dbReference type="Pfam" id="PF03109"/>
    </source>
</evidence>
<proteinExistence type="inferred from homology"/>
<feature type="transmembrane region" description="Helical" evidence="2">
    <location>
        <begin position="38"/>
        <end position="57"/>
    </location>
</feature>
<feature type="transmembrane region" description="Helical" evidence="2">
    <location>
        <begin position="77"/>
        <end position="105"/>
    </location>
</feature>
<dbReference type="AlphaFoldDB" id="A0AAU8FZW7"/>
<dbReference type="RefSeq" id="WP_353707667.1">
    <property type="nucleotide sequence ID" value="NZ_CP159290.1"/>
</dbReference>
<organism evidence="4">
    <name type="scientific">Cellulosimicrobium sp. ES-005</name>
    <dbReference type="NCBI Taxonomy" id="3163031"/>
    <lineage>
        <taxon>Bacteria</taxon>
        <taxon>Bacillati</taxon>
        <taxon>Actinomycetota</taxon>
        <taxon>Actinomycetes</taxon>
        <taxon>Micrococcales</taxon>
        <taxon>Promicromonosporaceae</taxon>
        <taxon>Cellulosimicrobium</taxon>
    </lineage>
</organism>
<gene>
    <name evidence="4" type="ORF">ABRQ22_17560</name>
</gene>
<keyword evidence="2" id="KW-0472">Membrane</keyword>
<accession>A0AAU8FZW7</accession>
<feature type="transmembrane region" description="Helical" evidence="2">
    <location>
        <begin position="627"/>
        <end position="646"/>
    </location>
</feature>
<dbReference type="SUPFAM" id="SSF56112">
    <property type="entry name" value="Protein kinase-like (PK-like)"/>
    <property type="match status" value="1"/>
</dbReference>
<dbReference type="InterPro" id="IPR050154">
    <property type="entry name" value="UbiB_kinase"/>
</dbReference>
<feature type="transmembrane region" description="Helical" evidence="2">
    <location>
        <begin position="658"/>
        <end position="682"/>
    </location>
</feature>
<keyword evidence="2" id="KW-0812">Transmembrane</keyword>
<evidence type="ECO:0000256" key="2">
    <source>
        <dbReference type="SAM" id="Phobius"/>
    </source>
</evidence>
<sequence>MQVVSGFFIGLVGVVSTVVMLVLLAATARRVMGAAVGWIRSAVVALAMLTVTSWVLTNGLLDVGWSRPDGTLTVAPGVALVAIVLAFAWAFVLGLCVLLVLELLVPTGSVPGPWRALRGLRQGRRETRRYAQILAIGVRHGLGGALTRGARQPDGSRLSRTDQRRQAAALRDALSDAGVTFVKFGQVLSTRRDLLPATFADALATLQSEVPPAPWPQVEAAVTGALGCPIDEAFAEFSPEPLASASVGQVHAARLPDGREVVVKVQRPGARAQVETDLAILGRLARRIERDTAWGRSLGVVDLADGFAASLREELDYTVELENTLALRAALARDAVGERRPDGDGDGGDAAVGPRVRVPEVYPELSGTTLLVMERLDGAPVGRAADVLAGLDDAVRSDLASRLLTATLEQVLVAGTFHADLHPGNVLVTDDGRLGLLDMGSVGRLGEPERLALAAVLLAVDADDAVAATDALLELLDAPADLDVRRLERAVGQVIVRFRGAGASGAMFTALFRLVTDAGLAVPSQVAAAFRTFTSLEGTLRLIDPGFDLVAGARATAQPLVRRVVTPEGLRERATSLFLGLAPELERLPRRLAKITSDVEAGRLTVNVRSFAHPDDRAFVTGLVQQVVSTVIAAAAVVAAVVLVSADSGPQLVEGLRLFAVLGAALGFVGTVLAVRVLVFAFRGTGPGGGSTR</sequence>
<dbReference type="EMBL" id="CP159290">
    <property type="protein sequence ID" value="XCH29370.1"/>
    <property type="molecule type" value="Genomic_DNA"/>
</dbReference>
<name>A0AAU8FZW7_9MICO</name>
<feature type="domain" description="ABC1 atypical kinase-like" evidence="3">
    <location>
        <begin position="206"/>
        <end position="465"/>
    </location>
</feature>
<feature type="transmembrane region" description="Helical" evidence="2">
    <location>
        <begin position="6"/>
        <end position="26"/>
    </location>
</feature>
<dbReference type="PANTHER" id="PTHR10566:SF113">
    <property type="entry name" value="PROTEIN ACTIVITY OF BC1 COMPLEX KINASE 7, CHLOROPLASTIC"/>
    <property type="match status" value="1"/>
</dbReference>
<dbReference type="CDD" id="cd05121">
    <property type="entry name" value="ABC1_ADCK3-like"/>
    <property type="match status" value="1"/>
</dbReference>